<dbReference type="AlphaFoldDB" id="A0A6B0R230"/>
<accession>A0A6B0R230</accession>
<protein>
    <submittedName>
        <fullName evidence="1">Uncharacterized protein</fullName>
    </submittedName>
</protein>
<gene>
    <name evidence="1" type="ORF">E5288_WYG014240</name>
</gene>
<evidence type="ECO:0000313" key="2">
    <source>
        <dbReference type="Proteomes" id="UP000322234"/>
    </source>
</evidence>
<dbReference type="Proteomes" id="UP000322234">
    <property type="component" value="Unassembled WGS sequence"/>
</dbReference>
<keyword evidence="2" id="KW-1185">Reference proteome</keyword>
<proteinExistence type="predicted"/>
<evidence type="ECO:0000313" key="1">
    <source>
        <dbReference type="EMBL" id="MXQ84209.1"/>
    </source>
</evidence>
<comment type="caution">
    <text evidence="1">The sequence shown here is derived from an EMBL/GenBank/DDBJ whole genome shotgun (WGS) entry which is preliminary data.</text>
</comment>
<reference evidence="1" key="1">
    <citation type="submission" date="2019-10" db="EMBL/GenBank/DDBJ databases">
        <title>The sequence and de novo assembly of the wild yak genome.</title>
        <authorList>
            <person name="Liu Y."/>
        </authorList>
    </citation>
    <scope>NUCLEOTIDE SEQUENCE [LARGE SCALE GENOMIC DNA]</scope>
    <source>
        <strain evidence="1">WY2019</strain>
    </source>
</reference>
<organism evidence="1 2">
    <name type="scientific">Bos mutus</name>
    <name type="common">wild yak</name>
    <dbReference type="NCBI Taxonomy" id="72004"/>
    <lineage>
        <taxon>Eukaryota</taxon>
        <taxon>Metazoa</taxon>
        <taxon>Chordata</taxon>
        <taxon>Craniata</taxon>
        <taxon>Vertebrata</taxon>
        <taxon>Euteleostomi</taxon>
        <taxon>Mammalia</taxon>
        <taxon>Eutheria</taxon>
        <taxon>Laurasiatheria</taxon>
        <taxon>Artiodactyla</taxon>
        <taxon>Ruminantia</taxon>
        <taxon>Pecora</taxon>
        <taxon>Bovidae</taxon>
        <taxon>Bovinae</taxon>
        <taxon>Bos</taxon>
    </lineage>
</organism>
<dbReference type="EMBL" id="VBQZ03000020">
    <property type="protein sequence ID" value="MXQ84209.1"/>
    <property type="molecule type" value="Genomic_DNA"/>
</dbReference>
<sequence>MMTSQEAMILVEFTDVISIHPGEALPCPLHPTGASVQPVETAKQRALHSIFFPGLRSLRNLLGLTDCHVHHAEPGAASQDRGAYPLCHIESLKIPPVPWLFSSK</sequence>
<name>A0A6B0R230_9CETA</name>